<dbReference type="STRING" id="1423801.FD50_GL000520"/>
<evidence type="ECO:0000256" key="3">
    <source>
        <dbReference type="ARBA" id="ARBA00023295"/>
    </source>
</evidence>
<dbReference type="InterPro" id="IPR017853">
    <property type="entry name" value="GH"/>
</dbReference>
<sequence>MTLELAMMMMNEIPWWKKSVVYQIYPKSFYDANGDGIGDLQGIIQKLDYLVELGVDVLWLNPIYRSPQVDNGYDISNYHEIEPELGTMADFNELLAKAHEKGLKIILDLVVNHTSDQHPWFKQAKQAKNNAYHDYYIWKKPVKQQAPNNWGSSFGGSAWTYEAEVAEYYLHLFAKEQPDLNWENEQVRREIYTLMRFWLDKGIDGFRMDVISLISKDPAYPDGPIIQNKQYGSYYAGAANGPRVHEYLQEMNREVLSHYEIMTVGETPHTTVEEATKYTDEHKHELNMVFHFDHMHLDYGENGKFSTKRFALSALKRVFTKWQVGMAQHNGWNSLYWSNHDQARPVTRFGTDQQEYRQAAAKMLGTILHMQQGTPYIFEGEELGMTNARFNSIDDYNDIETKSVYKDFTENKHLGSDYAMETIYLKSRDNARTPMPWSATKNAGFTTGKPWLLPNPNYPQINVEQALRDPDSVFYYYQQLIKLRHTLPIVTTGKYRLLHPQDERNYTFLRETAEQVLFVTGNFTAQAEQLELPTFLAGLENKLIISNFTAPQSTSKTVNLPAYGAAVYLFTKECDKSR</sequence>
<dbReference type="GO" id="GO:0009313">
    <property type="term" value="P:oligosaccharide catabolic process"/>
    <property type="evidence" value="ECO:0007669"/>
    <property type="project" value="TreeGrafter"/>
</dbReference>
<dbReference type="NCBIfam" id="NF008183">
    <property type="entry name" value="PRK10933.1"/>
    <property type="match status" value="1"/>
</dbReference>
<dbReference type="PATRIC" id="fig|1423801.4.peg.529"/>
<dbReference type="EMBL" id="AZFQ01000036">
    <property type="protein sequence ID" value="KRL98712.1"/>
    <property type="molecule type" value="Genomic_DNA"/>
</dbReference>
<dbReference type="InterPro" id="IPR006047">
    <property type="entry name" value="GH13_cat_dom"/>
</dbReference>
<dbReference type="Proteomes" id="UP000051166">
    <property type="component" value="Unassembled WGS sequence"/>
</dbReference>
<dbReference type="InterPro" id="IPR032091">
    <property type="entry name" value="Malt_amylase-like_C"/>
</dbReference>
<dbReference type="Gene3D" id="3.20.20.80">
    <property type="entry name" value="Glycosidases"/>
    <property type="match status" value="1"/>
</dbReference>
<dbReference type="InterPro" id="IPR045857">
    <property type="entry name" value="O16G_dom_2"/>
</dbReference>
<dbReference type="Pfam" id="PF00128">
    <property type="entry name" value="Alpha-amylase"/>
    <property type="match status" value="1"/>
</dbReference>
<evidence type="ECO:0000259" key="4">
    <source>
        <dbReference type="SMART" id="SM00642"/>
    </source>
</evidence>
<dbReference type="FunFam" id="3.90.400.10:FF:000002">
    <property type="entry name" value="Sucrose isomerase"/>
    <property type="match status" value="1"/>
</dbReference>
<dbReference type="InterPro" id="IPR013780">
    <property type="entry name" value="Glyco_hydro_b"/>
</dbReference>
<proteinExistence type="inferred from homology"/>
<evidence type="ECO:0000256" key="2">
    <source>
        <dbReference type="ARBA" id="ARBA00022801"/>
    </source>
</evidence>
<dbReference type="GO" id="GO:0004556">
    <property type="term" value="F:alpha-amylase activity"/>
    <property type="evidence" value="ECO:0007669"/>
    <property type="project" value="TreeGrafter"/>
</dbReference>
<dbReference type="SUPFAM" id="SSF51011">
    <property type="entry name" value="Glycosyl hydrolase domain"/>
    <property type="match status" value="1"/>
</dbReference>
<protein>
    <submittedName>
        <fullName evidence="5">Oligo-1,6-glucosidase (Oligosaccharide alpha-1,6-glucosidase)</fullName>
    </submittedName>
</protein>
<keyword evidence="2" id="KW-0378">Hydrolase</keyword>
<dbReference type="SMART" id="SM00642">
    <property type="entry name" value="Aamy"/>
    <property type="match status" value="1"/>
</dbReference>
<gene>
    <name evidence="5" type="ORF">FD50_GL000520</name>
</gene>
<reference evidence="5 6" key="1">
    <citation type="journal article" date="2015" name="Genome Announc.">
        <title>Expanding the biotechnology potential of lactobacilli through comparative genomics of 213 strains and associated genera.</title>
        <authorList>
            <person name="Sun Z."/>
            <person name="Harris H.M."/>
            <person name="McCann A."/>
            <person name="Guo C."/>
            <person name="Argimon S."/>
            <person name="Zhang W."/>
            <person name="Yang X."/>
            <person name="Jeffery I.B."/>
            <person name="Cooney J.C."/>
            <person name="Kagawa T.F."/>
            <person name="Liu W."/>
            <person name="Song Y."/>
            <person name="Salvetti E."/>
            <person name="Wrobel A."/>
            <person name="Rasinkangas P."/>
            <person name="Parkhill J."/>
            <person name="Rea M.C."/>
            <person name="O'Sullivan O."/>
            <person name="Ritari J."/>
            <person name="Douillard F.P."/>
            <person name="Paul Ross R."/>
            <person name="Yang R."/>
            <person name="Briner A.E."/>
            <person name="Felis G.E."/>
            <person name="de Vos W.M."/>
            <person name="Barrangou R."/>
            <person name="Klaenhammer T.R."/>
            <person name="Caufield P.W."/>
            <person name="Cui Y."/>
            <person name="Zhang H."/>
            <person name="O'Toole P.W."/>
        </authorList>
    </citation>
    <scope>NUCLEOTIDE SEQUENCE [LARGE SCALE GENOMIC DNA]</scope>
    <source>
        <strain evidence="5 6">DSM 16230</strain>
    </source>
</reference>
<evidence type="ECO:0000313" key="6">
    <source>
        <dbReference type="Proteomes" id="UP000051166"/>
    </source>
</evidence>
<dbReference type="Gene3D" id="3.90.400.10">
    <property type="entry name" value="Oligo-1,6-glucosidase, Domain 2"/>
    <property type="match status" value="1"/>
</dbReference>
<name>A0A0R1V5U6_9LACO</name>
<evidence type="ECO:0000256" key="1">
    <source>
        <dbReference type="ARBA" id="ARBA00008061"/>
    </source>
</evidence>
<dbReference type="AlphaFoldDB" id="A0A0R1V5U6"/>
<dbReference type="CDD" id="cd11333">
    <property type="entry name" value="AmyAc_SI_OligoGlu_DGase"/>
    <property type="match status" value="1"/>
</dbReference>
<keyword evidence="6" id="KW-1185">Reference proteome</keyword>
<accession>A0A0R1V5U6</accession>
<dbReference type="PANTHER" id="PTHR10357">
    <property type="entry name" value="ALPHA-AMYLASE FAMILY MEMBER"/>
    <property type="match status" value="1"/>
</dbReference>
<keyword evidence="3" id="KW-0326">Glycosidase</keyword>
<feature type="domain" description="Glycosyl hydrolase family 13 catalytic" evidence="4">
    <location>
        <begin position="23"/>
        <end position="432"/>
    </location>
</feature>
<dbReference type="FunFam" id="3.20.20.80:FF:000014">
    <property type="entry name" value="Alpha,alpha-phosphotrehalase"/>
    <property type="match status" value="1"/>
</dbReference>
<dbReference type="SUPFAM" id="SSF51445">
    <property type="entry name" value="(Trans)glycosidases"/>
    <property type="match status" value="1"/>
</dbReference>
<comment type="caution">
    <text evidence="5">The sequence shown here is derived from an EMBL/GenBank/DDBJ whole genome shotgun (WGS) entry which is preliminary data.</text>
</comment>
<dbReference type="Pfam" id="PF16657">
    <property type="entry name" value="Malt_amylase_C"/>
    <property type="match status" value="1"/>
</dbReference>
<dbReference type="Gene3D" id="2.60.40.1180">
    <property type="entry name" value="Golgi alpha-mannosidase II"/>
    <property type="match status" value="1"/>
</dbReference>
<comment type="similarity">
    <text evidence="1">Belongs to the glycosyl hydrolase 13 family.</text>
</comment>
<dbReference type="FunFam" id="3.20.20.80:FF:000064">
    <property type="entry name" value="Oligo-1,6-glucosidase"/>
    <property type="match status" value="1"/>
</dbReference>
<dbReference type="PANTHER" id="PTHR10357:SF184">
    <property type="entry name" value="OLIGO-1,6-GLUCOSIDASE 1"/>
    <property type="match status" value="1"/>
</dbReference>
<organism evidence="5 6">
    <name type="scientific">Liquorilactobacillus satsumensis DSM 16230 = JCM 12392</name>
    <dbReference type="NCBI Taxonomy" id="1423801"/>
    <lineage>
        <taxon>Bacteria</taxon>
        <taxon>Bacillati</taxon>
        <taxon>Bacillota</taxon>
        <taxon>Bacilli</taxon>
        <taxon>Lactobacillales</taxon>
        <taxon>Lactobacillaceae</taxon>
        <taxon>Liquorilactobacillus</taxon>
    </lineage>
</organism>
<evidence type="ECO:0000313" key="5">
    <source>
        <dbReference type="EMBL" id="KRL98712.1"/>
    </source>
</evidence>